<evidence type="ECO:0000313" key="15">
    <source>
        <dbReference type="Proteomes" id="UP000053201"/>
    </source>
</evidence>
<dbReference type="InParanoid" id="A0A0L0H6U0"/>
<evidence type="ECO:0000256" key="11">
    <source>
        <dbReference type="RuleBase" id="RU366040"/>
    </source>
</evidence>
<feature type="transmembrane region" description="Helical" evidence="11">
    <location>
        <begin position="491"/>
        <end position="509"/>
    </location>
</feature>
<dbReference type="Pfam" id="PF01644">
    <property type="entry name" value="Chitin_synth_1"/>
    <property type="match status" value="1"/>
</dbReference>
<dbReference type="RefSeq" id="XP_016604997.1">
    <property type="nucleotide sequence ID" value="XM_016757667.1"/>
</dbReference>
<evidence type="ECO:0000256" key="2">
    <source>
        <dbReference type="ARBA" id="ARBA00012543"/>
    </source>
</evidence>
<evidence type="ECO:0000256" key="6">
    <source>
        <dbReference type="ARBA" id="ARBA00022692"/>
    </source>
</evidence>
<keyword evidence="5 11" id="KW-0808">Transferase</keyword>
<dbReference type="AlphaFoldDB" id="A0A0L0H6U0"/>
<keyword evidence="3 11" id="KW-1003">Cell membrane</keyword>
<evidence type="ECO:0000313" key="14">
    <source>
        <dbReference type="EMBL" id="KNC96957.1"/>
    </source>
</evidence>
<dbReference type="GO" id="GO:0071555">
    <property type="term" value="P:cell wall organization"/>
    <property type="evidence" value="ECO:0007669"/>
    <property type="project" value="UniProtKB-KW"/>
</dbReference>
<evidence type="ECO:0000256" key="1">
    <source>
        <dbReference type="ARBA" id="ARBA00004651"/>
    </source>
</evidence>
<dbReference type="InterPro" id="IPR004835">
    <property type="entry name" value="Chitin_synth"/>
</dbReference>
<comment type="similarity">
    <text evidence="11">Belongs to the chitin synthase family.</text>
</comment>
<evidence type="ECO:0000256" key="10">
    <source>
        <dbReference type="ARBA" id="ARBA00024009"/>
    </source>
</evidence>
<feature type="transmembrane region" description="Helical" evidence="11">
    <location>
        <begin position="680"/>
        <end position="696"/>
    </location>
</feature>
<feature type="compositionally biased region" description="Pro residues" evidence="12">
    <location>
        <begin position="98"/>
        <end position="115"/>
    </location>
</feature>
<accession>A0A0L0H6U0</accession>
<dbReference type="GO" id="GO:0004100">
    <property type="term" value="F:chitin synthase activity"/>
    <property type="evidence" value="ECO:0007669"/>
    <property type="project" value="UniProtKB-UniRule"/>
</dbReference>
<evidence type="ECO:0000256" key="5">
    <source>
        <dbReference type="ARBA" id="ARBA00022679"/>
    </source>
</evidence>
<organism evidence="14 15">
    <name type="scientific">Spizellomyces punctatus (strain DAOM BR117)</name>
    <dbReference type="NCBI Taxonomy" id="645134"/>
    <lineage>
        <taxon>Eukaryota</taxon>
        <taxon>Fungi</taxon>
        <taxon>Fungi incertae sedis</taxon>
        <taxon>Chytridiomycota</taxon>
        <taxon>Chytridiomycota incertae sedis</taxon>
        <taxon>Chytridiomycetes</taxon>
        <taxon>Spizellomycetales</taxon>
        <taxon>Spizellomycetaceae</taxon>
        <taxon>Spizellomyces</taxon>
    </lineage>
</organism>
<evidence type="ECO:0000256" key="12">
    <source>
        <dbReference type="SAM" id="MobiDB-lite"/>
    </source>
</evidence>
<evidence type="ECO:0000256" key="7">
    <source>
        <dbReference type="ARBA" id="ARBA00022989"/>
    </source>
</evidence>
<dbReference type="GO" id="GO:0030428">
    <property type="term" value="C:cell septum"/>
    <property type="evidence" value="ECO:0007669"/>
    <property type="project" value="TreeGrafter"/>
</dbReference>
<dbReference type="SUPFAM" id="SSF53448">
    <property type="entry name" value="Nucleotide-diphospho-sugar transferases"/>
    <property type="match status" value="1"/>
</dbReference>
<dbReference type="Proteomes" id="UP000053201">
    <property type="component" value="Unassembled WGS sequence"/>
</dbReference>
<evidence type="ECO:0000256" key="4">
    <source>
        <dbReference type="ARBA" id="ARBA00022676"/>
    </source>
</evidence>
<evidence type="ECO:0000259" key="13">
    <source>
        <dbReference type="Pfam" id="PF08407"/>
    </source>
</evidence>
<evidence type="ECO:0000256" key="8">
    <source>
        <dbReference type="ARBA" id="ARBA00023136"/>
    </source>
</evidence>
<dbReference type="GO" id="GO:0006031">
    <property type="term" value="P:chitin biosynthetic process"/>
    <property type="evidence" value="ECO:0007669"/>
    <property type="project" value="UniProtKB-UniRule"/>
</dbReference>
<keyword evidence="9 11" id="KW-0961">Cell wall biogenesis/degradation</keyword>
<dbReference type="InterPro" id="IPR013616">
    <property type="entry name" value="Chitin_synth_N"/>
</dbReference>
<dbReference type="CDD" id="cd04190">
    <property type="entry name" value="Chitin_synth_C"/>
    <property type="match status" value="1"/>
</dbReference>
<evidence type="ECO:0000256" key="9">
    <source>
        <dbReference type="ARBA" id="ARBA00023316"/>
    </source>
</evidence>
<feature type="transmembrane region" description="Helical" evidence="11">
    <location>
        <begin position="530"/>
        <end position="551"/>
    </location>
</feature>
<gene>
    <name evidence="14" type="ORF">SPPG_09498</name>
</gene>
<feature type="transmembrane region" description="Helical" evidence="11">
    <location>
        <begin position="786"/>
        <end position="806"/>
    </location>
</feature>
<feature type="region of interest" description="Disordered" evidence="12">
    <location>
        <begin position="867"/>
        <end position="891"/>
    </location>
</feature>
<keyword evidence="7 11" id="KW-1133">Transmembrane helix</keyword>
<dbReference type="OrthoDB" id="26569at2759"/>
<feature type="region of interest" description="Disordered" evidence="12">
    <location>
        <begin position="1"/>
        <end position="125"/>
    </location>
</feature>
<dbReference type="eggNOG" id="KOG2571">
    <property type="taxonomic scope" value="Eukaryota"/>
</dbReference>
<dbReference type="VEuPathDB" id="FungiDB:SPPG_09498"/>
<evidence type="ECO:0000256" key="3">
    <source>
        <dbReference type="ARBA" id="ARBA00022475"/>
    </source>
</evidence>
<dbReference type="OMA" id="RYGAQPM"/>
<dbReference type="GO" id="GO:0005886">
    <property type="term" value="C:plasma membrane"/>
    <property type="evidence" value="ECO:0007669"/>
    <property type="project" value="UniProtKB-SubCell"/>
</dbReference>
<feature type="compositionally biased region" description="Polar residues" evidence="12">
    <location>
        <begin position="61"/>
        <end position="71"/>
    </location>
</feature>
<name>A0A0L0H6U0_SPIPD</name>
<feature type="transmembrane region" description="Helical" evidence="11">
    <location>
        <begin position="827"/>
        <end position="851"/>
    </location>
</feature>
<dbReference type="PANTHER" id="PTHR22914">
    <property type="entry name" value="CHITIN SYNTHASE"/>
    <property type="match status" value="1"/>
</dbReference>
<feature type="compositionally biased region" description="Gly residues" evidence="12">
    <location>
        <begin position="879"/>
        <end position="891"/>
    </location>
</feature>
<dbReference type="InterPro" id="IPR029044">
    <property type="entry name" value="Nucleotide-diphossugar_trans"/>
</dbReference>
<proteinExistence type="inferred from homology"/>
<comment type="catalytic activity">
    <reaction evidence="11">
        <text>[(1-&gt;4)-N-acetyl-beta-D-glucosaminyl](n) + UDP-N-acetyl-alpha-D-glucosamine = [(1-&gt;4)-N-acetyl-beta-D-glucosaminyl](n+1) + UDP + H(+)</text>
        <dbReference type="Rhea" id="RHEA:16637"/>
        <dbReference type="Rhea" id="RHEA-COMP:9593"/>
        <dbReference type="Rhea" id="RHEA-COMP:9595"/>
        <dbReference type="ChEBI" id="CHEBI:15378"/>
        <dbReference type="ChEBI" id="CHEBI:17029"/>
        <dbReference type="ChEBI" id="CHEBI:57705"/>
        <dbReference type="ChEBI" id="CHEBI:58223"/>
        <dbReference type="EC" id="2.4.1.16"/>
    </reaction>
</comment>
<feature type="transmembrane region" description="Helical" evidence="11">
    <location>
        <begin position="599"/>
        <end position="618"/>
    </location>
</feature>
<protein>
    <recommendedName>
        <fullName evidence="2 11">Chitin synthase</fullName>
        <ecNumber evidence="2 11">2.4.1.16</ecNumber>
    </recommendedName>
</protein>
<dbReference type="EMBL" id="KQ257466">
    <property type="protein sequence ID" value="KNC96957.1"/>
    <property type="molecule type" value="Genomic_DNA"/>
</dbReference>
<dbReference type="GeneID" id="27692623"/>
<comment type="subcellular location">
    <subcellularLocation>
        <location evidence="1 11">Cell membrane</location>
        <topology evidence="1 11">Multi-pass membrane protein</topology>
    </subcellularLocation>
</comment>
<comment type="function">
    <text evidence="10 11">Polymerizes chitin, a structural polymer of the cell wall and septum, by transferring the sugar moiety of UDP-GlcNAc to the non-reducing end of the growing chitin polymer.</text>
</comment>
<feature type="compositionally biased region" description="Polar residues" evidence="12">
    <location>
        <begin position="35"/>
        <end position="46"/>
    </location>
</feature>
<keyword evidence="4 11" id="KW-0328">Glycosyltransferase</keyword>
<dbReference type="STRING" id="645134.A0A0L0H6U0"/>
<feature type="compositionally biased region" description="Polar residues" evidence="12">
    <location>
        <begin position="10"/>
        <end position="25"/>
    </location>
</feature>
<keyword evidence="15" id="KW-1185">Reference proteome</keyword>
<reference evidence="14 15" key="1">
    <citation type="submission" date="2009-08" db="EMBL/GenBank/DDBJ databases">
        <title>The Genome Sequence of Spizellomyces punctatus strain DAOM BR117.</title>
        <authorList>
            <consortium name="The Broad Institute Genome Sequencing Platform"/>
            <person name="Russ C."/>
            <person name="Cuomo C."/>
            <person name="Shea T."/>
            <person name="Young S.K."/>
            <person name="Zeng Q."/>
            <person name="Koehrsen M."/>
            <person name="Haas B."/>
            <person name="Borodovsky M."/>
            <person name="Guigo R."/>
            <person name="Alvarado L."/>
            <person name="Berlin A."/>
            <person name="Bochicchio J."/>
            <person name="Borenstein D."/>
            <person name="Chapman S."/>
            <person name="Chen Z."/>
            <person name="Engels R."/>
            <person name="Freedman E."/>
            <person name="Gellesch M."/>
            <person name="Goldberg J."/>
            <person name="Griggs A."/>
            <person name="Gujja S."/>
            <person name="Heiman D."/>
            <person name="Hepburn T."/>
            <person name="Howarth C."/>
            <person name="Jen D."/>
            <person name="Larson L."/>
            <person name="Lewis B."/>
            <person name="Mehta T."/>
            <person name="Park D."/>
            <person name="Pearson M."/>
            <person name="Roberts A."/>
            <person name="Saif S."/>
            <person name="Shenoy N."/>
            <person name="Sisk P."/>
            <person name="Stolte C."/>
            <person name="Sykes S."/>
            <person name="Thomson T."/>
            <person name="Walk T."/>
            <person name="White J."/>
            <person name="Yandava C."/>
            <person name="Burger G."/>
            <person name="Gray M.W."/>
            <person name="Holland P.W.H."/>
            <person name="King N."/>
            <person name="Lang F.B.F."/>
            <person name="Roger A.J."/>
            <person name="Ruiz-Trillo I."/>
            <person name="Lander E."/>
            <person name="Nusbaum C."/>
        </authorList>
    </citation>
    <scope>NUCLEOTIDE SEQUENCE [LARGE SCALE GENOMIC DNA]</scope>
    <source>
        <strain evidence="14 15">DAOM BR117</strain>
    </source>
</reference>
<dbReference type="Pfam" id="PF08407">
    <property type="entry name" value="Chitin_synth_1N"/>
    <property type="match status" value="1"/>
</dbReference>
<feature type="domain" description="Chitin synthase N-terminal" evidence="13">
    <location>
        <begin position="146"/>
        <end position="176"/>
    </location>
</feature>
<feature type="transmembrane region" description="Helical" evidence="11">
    <location>
        <begin position="563"/>
        <end position="587"/>
    </location>
</feature>
<sequence>MEGYLYPPAQQYTPSDGQAAKTSVSGPRPMRSENVGVSSARRSQGEIQPAVVMPPPGFNPYSRSGTGSHPASPTPPRANLGGNEKRVEFPSAQASPRPSAPSSPAPVRPSLPHPPSQDTLASSLRVSSASTDASVLPAIAMRTVSSYTAVTCDPDVFSRPDAGYDLRPRLLGRDTELFIVMTMYNEDEELFAKTMTSVQKNIAYLCSDKCPVSWGPNGWTNVVVCIVSDGRTKIHKRVLTMLQAMGVYAPGLERTQVEGKNVTGHLYEFTTQIAVDRDLKVRTHKDGIVPVQVLFCLKEKNAKKINSHRWFFNAFGPLLKPNVCVLLDVGTKPTGTSIYHLWRAFDRDPQVGGACGEIAAELGGACGNLLNPLVAAQNFEYKMSNILDKPLESVFGYIQVLPGAFSAYRYAALQNSSLTTGPLASYFQGESHTGETDVFKANMYLAEDRILCFELVTKRNENWILKYVKNARAETDVPAALPELVSQRRRWLNGSFFAAVHSVTNYRLFWRSSHSMPRKMLFTFQELYNIFNLVFSWFGIGNFYLTFHFLFQGTRDSTTDPFGGAGMTIFVVLRYFYFAAIGILFIISFGNRPQGSKNLYYAILVLMAIIMGFLLFMGGHTVYQGIPKTAAQWAAIGDLLVNQPAFRDIIISLGSTYGLYVLSSLIHLDPWHVITSMAQYMLLLPVYINVFMVYAFCNLHDISWGTKGDNVAQMATASAPAVSAPSKDSSEPAVTVDLPQDDADSLNVQYEATLQNLFRRPEKAKSGRDRQTKIDDYFRAYRTRVVLAWMLSNALLIIVFTTDAITDKLYANVQDKGKGAVNPYLTFIFWSVTALSAVRFIGSLIYIIMWLSEGVVGAVGGKKTFVPRNEASKQRGNPAGRGGHGRGQYAM</sequence>
<keyword evidence="6 11" id="KW-0812">Transmembrane</keyword>
<keyword evidence="8 11" id="KW-0472">Membrane</keyword>
<dbReference type="EC" id="2.4.1.16" evidence="2 11"/>
<feature type="compositionally biased region" description="Polar residues" evidence="12">
    <location>
        <begin position="116"/>
        <end position="125"/>
    </location>
</feature>
<dbReference type="PANTHER" id="PTHR22914:SF9">
    <property type="entry name" value="CHITIN SYNTHASE 1"/>
    <property type="match status" value="1"/>
</dbReference>